<dbReference type="PROSITE" id="PS00622">
    <property type="entry name" value="HTH_LUXR_1"/>
    <property type="match status" value="1"/>
</dbReference>
<dbReference type="SMART" id="SM00421">
    <property type="entry name" value="HTH_LUXR"/>
    <property type="match status" value="1"/>
</dbReference>
<dbReference type="InterPro" id="IPR000792">
    <property type="entry name" value="Tscrpt_reg_LuxR_C"/>
</dbReference>
<dbReference type="InterPro" id="IPR051797">
    <property type="entry name" value="TrmB-like"/>
</dbReference>
<dbReference type="Pfam" id="PF00196">
    <property type="entry name" value="GerE"/>
    <property type="match status" value="1"/>
</dbReference>
<dbReference type="RefSeq" id="WP_122184162.1">
    <property type="nucleotide sequence ID" value="NZ_RFFJ01000065.1"/>
</dbReference>
<dbReference type="GO" id="GO:0006355">
    <property type="term" value="P:regulation of DNA-templated transcription"/>
    <property type="evidence" value="ECO:0007669"/>
    <property type="project" value="InterPro"/>
</dbReference>
<dbReference type="PANTHER" id="PTHR34293">
    <property type="entry name" value="HTH-TYPE TRANSCRIPTIONAL REGULATOR TRMBL2"/>
    <property type="match status" value="1"/>
</dbReference>
<keyword evidence="3" id="KW-1185">Reference proteome</keyword>
<feature type="domain" description="HTH luxR-type" evidence="1">
    <location>
        <begin position="272"/>
        <end position="335"/>
    </location>
</feature>
<sequence>MIDHEADVLIEHEIDATTVRIYQLRVTHPTDHTAELAERAGLTTDEVRRAERLLSRLGLLQPTPGGGWVAINPENAAENLLAPLEGDILRQRVAMAATRERLHALSGDYLEARSMRSAKSSIEAVEGIENIRAVIDDLARTCVRSLDALVPGGGQSEAALAAAAPLDMDLLKRGVLIRSLFQHGARRHRPTARHVERITAAGAMVRTTGVLASRMQIYDDEVVVLPLDPGRSGAGVALVRDPAVVDYASQFFQLSWDEALDFEGRGDQPTATPEKAPIGQERDVLLMMAAGLSNDEIAERLGVSQRSVSRVVASLMARLNATNRFQAGVEAAAQGWLTT</sequence>
<dbReference type="AlphaFoldDB" id="A0A3M2LV79"/>
<name>A0A3M2LV79_9ACTN</name>
<organism evidence="2 3">
    <name type="scientific">Streptomyces triticirhizae</name>
    <dbReference type="NCBI Taxonomy" id="2483353"/>
    <lineage>
        <taxon>Bacteria</taxon>
        <taxon>Bacillati</taxon>
        <taxon>Actinomycetota</taxon>
        <taxon>Actinomycetes</taxon>
        <taxon>Kitasatosporales</taxon>
        <taxon>Streptomycetaceae</taxon>
        <taxon>Streptomyces</taxon>
    </lineage>
</organism>
<evidence type="ECO:0000313" key="2">
    <source>
        <dbReference type="EMBL" id="RMI39925.1"/>
    </source>
</evidence>
<dbReference type="GO" id="GO:0003677">
    <property type="term" value="F:DNA binding"/>
    <property type="evidence" value="ECO:0007669"/>
    <property type="project" value="InterPro"/>
</dbReference>
<dbReference type="CDD" id="cd06170">
    <property type="entry name" value="LuxR_C_like"/>
    <property type="match status" value="1"/>
</dbReference>
<gene>
    <name evidence="2" type="ORF">EBN88_13795</name>
</gene>
<accession>A0A3M2LV79</accession>
<comment type="caution">
    <text evidence="2">The sequence shown here is derived from an EMBL/GenBank/DDBJ whole genome shotgun (WGS) entry which is preliminary data.</text>
</comment>
<dbReference type="InterPro" id="IPR036388">
    <property type="entry name" value="WH-like_DNA-bd_sf"/>
</dbReference>
<dbReference type="PROSITE" id="PS50043">
    <property type="entry name" value="HTH_LUXR_2"/>
    <property type="match status" value="1"/>
</dbReference>
<dbReference type="Gene3D" id="1.10.10.10">
    <property type="entry name" value="Winged helix-like DNA-binding domain superfamily/Winged helix DNA-binding domain"/>
    <property type="match status" value="1"/>
</dbReference>
<dbReference type="EMBL" id="RFFJ01000065">
    <property type="protein sequence ID" value="RMI39925.1"/>
    <property type="molecule type" value="Genomic_DNA"/>
</dbReference>
<dbReference type="SUPFAM" id="SSF46894">
    <property type="entry name" value="C-terminal effector domain of the bipartite response regulators"/>
    <property type="match status" value="1"/>
</dbReference>
<dbReference type="Proteomes" id="UP000278673">
    <property type="component" value="Unassembled WGS sequence"/>
</dbReference>
<evidence type="ECO:0000313" key="3">
    <source>
        <dbReference type="Proteomes" id="UP000278673"/>
    </source>
</evidence>
<evidence type="ECO:0000259" key="1">
    <source>
        <dbReference type="PROSITE" id="PS50043"/>
    </source>
</evidence>
<protein>
    <submittedName>
        <fullName evidence="2">LuxR family transcriptional regulator</fullName>
    </submittedName>
</protein>
<proteinExistence type="predicted"/>
<reference evidence="2 3" key="1">
    <citation type="submission" date="2018-10" db="EMBL/GenBank/DDBJ databases">
        <title>Isolation, diversity and antifungal activity of actinobacteria from wheat.</title>
        <authorList>
            <person name="Han C."/>
        </authorList>
    </citation>
    <scope>NUCLEOTIDE SEQUENCE [LARGE SCALE GENOMIC DNA]</scope>
    <source>
        <strain evidence="2 3">NEAU-YY642</strain>
    </source>
</reference>
<dbReference type="PANTHER" id="PTHR34293:SF1">
    <property type="entry name" value="HTH-TYPE TRANSCRIPTIONAL REGULATOR TRMBL2"/>
    <property type="match status" value="1"/>
</dbReference>
<dbReference type="InterPro" id="IPR016032">
    <property type="entry name" value="Sig_transdc_resp-reg_C-effctor"/>
</dbReference>